<evidence type="ECO:0000313" key="2">
    <source>
        <dbReference type="EMBL" id="OEU12106.1"/>
    </source>
</evidence>
<dbReference type="InParanoid" id="A0A1E7F1W8"/>
<dbReference type="KEGG" id="fcy:FRACYDRAFT_276643"/>
<reference evidence="2 3" key="1">
    <citation type="submission" date="2016-09" db="EMBL/GenBank/DDBJ databases">
        <title>Extensive genetic diversity and differential bi-allelic expression allows diatom success in the polar Southern Ocean.</title>
        <authorList>
            <consortium name="DOE Joint Genome Institute"/>
            <person name="Mock T."/>
            <person name="Otillar R.P."/>
            <person name="Strauss J."/>
            <person name="Dupont C."/>
            <person name="Frickenhaus S."/>
            <person name="Maumus F."/>
            <person name="Mcmullan M."/>
            <person name="Sanges R."/>
            <person name="Schmutz J."/>
            <person name="Toseland A."/>
            <person name="Valas R."/>
            <person name="Veluchamy A."/>
            <person name="Ward B.J."/>
            <person name="Allen A."/>
            <person name="Barry K."/>
            <person name="Falciatore A."/>
            <person name="Ferrante M."/>
            <person name="Fortunato A.E."/>
            <person name="Gloeckner G."/>
            <person name="Gruber A."/>
            <person name="Hipkin R."/>
            <person name="Janech M."/>
            <person name="Kroth P."/>
            <person name="Leese F."/>
            <person name="Lindquist E."/>
            <person name="Lyon B.R."/>
            <person name="Martin J."/>
            <person name="Mayer C."/>
            <person name="Parker M."/>
            <person name="Quesneville H."/>
            <person name="Raymond J."/>
            <person name="Uhlig C."/>
            <person name="Valentin K.U."/>
            <person name="Worden A.Z."/>
            <person name="Armbrust E.V."/>
            <person name="Bowler C."/>
            <person name="Green B."/>
            <person name="Moulton V."/>
            <person name="Van Oosterhout C."/>
            <person name="Grigoriev I."/>
        </authorList>
    </citation>
    <scope>NUCLEOTIDE SEQUENCE [LARGE SCALE GENOMIC DNA]</scope>
    <source>
        <strain evidence="2 3">CCMP1102</strain>
    </source>
</reference>
<dbReference type="AlphaFoldDB" id="A0A1E7F1W8"/>
<gene>
    <name evidence="2" type="ORF">FRACYDRAFT_276643</name>
</gene>
<keyword evidence="3" id="KW-1185">Reference proteome</keyword>
<name>A0A1E7F1W8_9STRA</name>
<sequence length="134" mass="14666">MTGGMRPSGITPKKSTTSSSQRTQHQQTPSRPSFGSSVYEACPTLPTETYNTPNNTPLARKQKFVASDLQQKLQRNPAVNLLDGGASKEPPRTLRYAGSMMAARVPKTVDQEPQETTPEEGIEEDSEEEEKASK</sequence>
<dbReference type="EMBL" id="KV784365">
    <property type="protein sequence ID" value="OEU12106.1"/>
    <property type="molecule type" value="Genomic_DNA"/>
</dbReference>
<feature type="compositionally biased region" description="Low complexity" evidence="1">
    <location>
        <begin position="43"/>
        <end position="57"/>
    </location>
</feature>
<evidence type="ECO:0000256" key="1">
    <source>
        <dbReference type="SAM" id="MobiDB-lite"/>
    </source>
</evidence>
<feature type="region of interest" description="Disordered" evidence="1">
    <location>
        <begin position="102"/>
        <end position="134"/>
    </location>
</feature>
<proteinExistence type="predicted"/>
<dbReference type="Proteomes" id="UP000095751">
    <property type="component" value="Unassembled WGS sequence"/>
</dbReference>
<accession>A0A1E7F1W8</accession>
<feature type="region of interest" description="Disordered" evidence="1">
    <location>
        <begin position="1"/>
        <end position="61"/>
    </location>
</feature>
<feature type="compositionally biased region" description="Acidic residues" evidence="1">
    <location>
        <begin position="117"/>
        <end position="134"/>
    </location>
</feature>
<organism evidence="2 3">
    <name type="scientific">Fragilariopsis cylindrus CCMP1102</name>
    <dbReference type="NCBI Taxonomy" id="635003"/>
    <lineage>
        <taxon>Eukaryota</taxon>
        <taxon>Sar</taxon>
        <taxon>Stramenopiles</taxon>
        <taxon>Ochrophyta</taxon>
        <taxon>Bacillariophyta</taxon>
        <taxon>Bacillariophyceae</taxon>
        <taxon>Bacillariophycidae</taxon>
        <taxon>Bacillariales</taxon>
        <taxon>Bacillariaceae</taxon>
        <taxon>Fragilariopsis</taxon>
    </lineage>
</organism>
<dbReference type="OrthoDB" id="10691545at2759"/>
<feature type="compositionally biased region" description="Low complexity" evidence="1">
    <location>
        <begin position="11"/>
        <end position="31"/>
    </location>
</feature>
<protein>
    <submittedName>
        <fullName evidence="2">Uncharacterized protein</fullName>
    </submittedName>
</protein>
<evidence type="ECO:0000313" key="3">
    <source>
        <dbReference type="Proteomes" id="UP000095751"/>
    </source>
</evidence>